<evidence type="ECO:0000313" key="2">
    <source>
        <dbReference type="Proteomes" id="UP000602759"/>
    </source>
</evidence>
<reference evidence="1 2" key="1">
    <citation type="submission" date="2020-08" db="EMBL/GenBank/DDBJ databases">
        <title>Sphingobacterium sp. DN00404 isolated from aquaculture water.</title>
        <authorList>
            <person name="Zhang M."/>
        </authorList>
    </citation>
    <scope>NUCLEOTIDE SEQUENCE [LARGE SCALE GENOMIC DNA]</scope>
    <source>
        <strain evidence="1 2">DN00404</strain>
    </source>
</reference>
<keyword evidence="2" id="KW-1185">Reference proteome</keyword>
<accession>A0ABR7YMB3</accession>
<proteinExistence type="predicted"/>
<dbReference type="EMBL" id="JACOIK010000004">
    <property type="protein sequence ID" value="MBD1432366.1"/>
    <property type="molecule type" value="Genomic_DNA"/>
</dbReference>
<organism evidence="1 2">
    <name type="scientific">Sphingobacterium micropteri</name>
    <dbReference type="NCBI Taxonomy" id="2763501"/>
    <lineage>
        <taxon>Bacteria</taxon>
        <taxon>Pseudomonadati</taxon>
        <taxon>Bacteroidota</taxon>
        <taxon>Sphingobacteriia</taxon>
        <taxon>Sphingobacteriales</taxon>
        <taxon>Sphingobacteriaceae</taxon>
        <taxon>Sphingobacterium</taxon>
    </lineage>
</organism>
<name>A0ABR7YMB3_9SPHI</name>
<sequence length="74" mass="8768">MEIQKITNMCLTQLNPVLADVNVILKRGGMVKFKIKFEDDMSNFDIMHPDIDTQSHGDENRDKIWDYYQKEKSF</sequence>
<gene>
    <name evidence="1" type="ORF">H8B06_05980</name>
</gene>
<comment type="caution">
    <text evidence="1">The sequence shown here is derived from an EMBL/GenBank/DDBJ whole genome shotgun (WGS) entry which is preliminary data.</text>
</comment>
<dbReference type="RefSeq" id="WP_190993397.1">
    <property type="nucleotide sequence ID" value="NZ_JACOIK010000004.1"/>
</dbReference>
<protein>
    <submittedName>
        <fullName evidence="1">Uncharacterized protein</fullName>
    </submittedName>
</protein>
<dbReference type="Proteomes" id="UP000602759">
    <property type="component" value="Unassembled WGS sequence"/>
</dbReference>
<evidence type="ECO:0000313" key="1">
    <source>
        <dbReference type="EMBL" id="MBD1432366.1"/>
    </source>
</evidence>